<name>Q64PJ8_BACFR</name>
<dbReference type="KEGG" id="bfr:BF3841"/>
<sequence>MKHFNISECTRSETATAKGIDNTPGVEHLAHIVETVETLLDPLRDAWEDYCHHLGLGTPGIRISSGYRGPVLNAAVGGSITSAHCHGYAFDLIPLNQKMTEFKSFCRKFLADRPFDQLISEGENEAGLPSWIHVGYKSPRGEQCRQFLSMRDGKYYSMT</sequence>
<protein>
    <recommendedName>
        <fullName evidence="1">Peptidase M15A C-terminal domain-containing protein</fullName>
    </recommendedName>
</protein>
<evidence type="ECO:0000313" key="2">
    <source>
        <dbReference type="EMBL" id="BAD50583.1"/>
    </source>
</evidence>
<gene>
    <name evidence="2" type="ordered locus">BF3841</name>
</gene>
<dbReference type="RefSeq" id="WP_011203472.1">
    <property type="nucleotide sequence ID" value="NC_006347.1"/>
</dbReference>
<dbReference type="STRING" id="295405.BF3841"/>
<dbReference type="Pfam" id="PF08291">
    <property type="entry name" value="Peptidase_M15_3"/>
    <property type="match status" value="1"/>
</dbReference>
<feature type="domain" description="Peptidase M15A C-terminal" evidence="1">
    <location>
        <begin position="2"/>
        <end position="108"/>
    </location>
</feature>
<dbReference type="Gene3D" id="3.30.1380.10">
    <property type="match status" value="1"/>
</dbReference>
<reference evidence="2 3" key="1">
    <citation type="journal article" date="2004" name="Proc. Natl. Acad. Sci. U.S.A.">
        <title>Genomic analysis of Bacteroides fragilis reveals extensive DNA inversions regulating cell surface adaptation.</title>
        <authorList>
            <person name="Kuwahara T."/>
            <person name="Yamashita A."/>
            <person name="Hirakawa H."/>
            <person name="Nakayama H."/>
            <person name="Toh H."/>
            <person name="Okada N."/>
            <person name="Kuhara S."/>
            <person name="Hattori M."/>
            <person name="Hayashi T."/>
            <person name="Ohnishi Y."/>
        </authorList>
    </citation>
    <scope>NUCLEOTIDE SEQUENCE [LARGE SCALE GENOMIC DNA]</scope>
    <source>
        <strain evidence="2 3">YCH46</strain>
    </source>
</reference>
<dbReference type="InterPro" id="IPR009045">
    <property type="entry name" value="Zn_M74/Hedgehog-like"/>
</dbReference>
<dbReference type="HOGENOM" id="CLU_124897_0_1_10"/>
<evidence type="ECO:0000259" key="1">
    <source>
        <dbReference type="Pfam" id="PF08291"/>
    </source>
</evidence>
<evidence type="ECO:0000313" key="3">
    <source>
        <dbReference type="Proteomes" id="UP000002197"/>
    </source>
</evidence>
<dbReference type="InterPro" id="IPR013230">
    <property type="entry name" value="Peptidase_M15A_C"/>
</dbReference>
<proteinExistence type="predicted"/>
<dbReference type="SUPFAM" id="SSF55166">
    <property type="entry name" value="Hedgehog/DD-peptidase"/>
    <property type="match status" value="1"/>
</dbReference>
<dbReference type="AlphaFoldDB" id="Q64PJ8"/>
<accession>Q64PJ8</accession>
<dbReference type="OrthoDB" id="5242612at2"/>
<dbReference type="Proteomes" id="UP000002197">
    <property type="component" value="Chromosome"/>
</dbReference>
<dbReference type="EMBL" id="AP006841">
    <property type="protein sequence ID" value="BAD50583.1"/>
    <property type="molecule type" value="Genomic_DNA"/>
</dbReference>
<organism evidence="2 3">
    <name type="scientific">Bacteroides fragilis (strain YCH46)</name>
    <dbReference type="NCBI Taxonomy" id="295405"/>
    <lineage>
        <taxon>Bacteria</taxon>
        <taxon>Pseudomonadati</taxon>
        <taxon>Bacteroidota</taxon>
        <taxon>Bacteroidia</taxon>
        <taxon>Bacteroidales</taxon>
        <taxon>Bacteroidaceae</taxon>
        <taxon>Bacteroides</taxon>
    </lineage>
</organism>